<dbReference type="Pfam" id="PF03717">
    <property type="entry name" value="PBP_dimer"/>
    <property type="match status" value="1"/>
</dbReference>
<dbReference type="EMBL" id="UOEO01000094">
    <property type="protein sequence ID" value="VAW18827.1"/>
    <property type="molecule type" value="Genomic_DNA"/>
</dbReference>
<evidence type="ECO:0000256" key="1">
    <source>
        <dbReference type="ARBA" id="ARBA00004370"/>
    </source>
</evidence>
<keyword evidence="3" id="KW-1133">Transmembrane helix</keyword>
<dbReference type="EC" id="2.4.1.129" evidence="6"/>
<keyword evidence="3" id="KW-0812">Transmembrane</keyword>
<comment type="subcellular location">
    <subcellularLocation>
        <location evidence="1">Membrane</location>
    </subcellularLocation>
</comment>
<dbReference type="InterPro" id="IPR036138">
    <property type="entry name" value="PBP_dimer_sf"/>
</dbReference>
<evidence type="ECO:0000313" key="6">
    <source>
        <dbReference type="EMBL" id="VAW18827.1"/>
    </source>
</evidence>
<sequence length="587" mass="63939">MSIKSADLTMPIALEGGRKARKNMTRARISLAIFGILVIFSIIAGRLIQLGVVDVTRLSPGQARAAITASRPDILDRNGLEMARDIRVPSLFAEPRRIINIDEAVEKLSAQLPDLSPKWLRERLDGKEGFVWLKREVTPREQERIFNLGIPGIDFVTESKRFYPGGNVAAHILGTVNVDNQGISGVEKFLDRQDLKVLQNTGLARGRKLEPVSLSVDLRVQYAMHAELTDALVRYQAIAAAGAIVNIKTGEVLALVSLPDFDPNVPASALQKGRFNRISGGTFELGSTFKTVTLAGALDSGLVKITDSFDATKGIRFGKYLITDFHGKERVLTLPEVYKYSSNIGTIRIMQQWGKENYRAFLTKIGFDDPLKIELPETARSNIPAKFSEVGAATASFGHGLSITPLHMVSAVAAFVNNGNYVPATLFKRTPAEAEALYKRVISPQTSKYVRYLMRLNALEGSGRKMNGIAEGYRVGGKTGTADKVVDGRYDSTRNLNAFVSAFPLDNPRYAMIILVDEPKRENAQSGNTAGWNAGMVTGRIVQRIAPLLGVLPNFSNMGDLALVPKELAAPAPPDNLAQAGVPIVNN</sequence>
<protein>
    <submittedName>
        <fullName evidence="6">Cell division protein FtsI [Peptidoglycan synthetase]</fullName>
        <ecNumber evidence="6">2.4.1.129</ecNumber>
    </submittedName>
</protein>
<dbReference type="GO" id="GO:0051301">
    <property type="term" value="P:cell division"/>
    <property type="evidence" value="ECO:0007669"/>
    <property type="project" value="UniProtKB-KW"/>
</dbReference>
<dbReference type="SUPFAM" id="SSF56601">
    <property type="entry name" value="beta-lactamase/transpeptidase-like"/>
    <property type="match status" value="1"/>
</dbReference>
<evidence type="ECO:0000259" key="5">
    <source>
        <dbReference type="Pfam" id="PF03717"/>
    </source>
</evidence>
<dbReference type="GO" id="GO:0005886">
    <property type="term" value="C:plasma membrane"/>
    <property type="evidence" value="ECO:0007669"/>
    <property type="project" value="TreeGrafter"/>
</dbReference>
<feature type="domain" description="Penicillin-binding protein dimerisation" evidence="5">
    <location>
        <begin position="67"/>
        <end position="180"/>
    </location>
</feature>
<proteinExistence type="predicted"/>
<dbReference type="InterPro" id="IPR005311">
    <property type="entry name" value="PBP_dimer"/>
</dbReference>
<dbReference type="GO" id="GO:0008658">
    <property type="term" value="F:penicillin binding"/>
    <property type="evidence" value="ECO:0007669"/>
    <property type="project" value="InterPro"/>
</dbReference>
<dbReference type="PANTHER" id="PTHR30627:SF1">
    <property type="entry name" value="PEPTIDOGLYCAN D,D-TRANSPEPTIDASE FTSI"/>
    <property type="match status" value="1"/>
</dbReference>
<reference evidence="6" key="1">
    <citation type="submission" date="2018-06" db="EMBL/GenBank/DDBJ databases">
        <authorList>
            <person name="Zhirakovskaya E."/>
        </authorList>
    </citation>
    <scope>NUCLEOTIDE SEQUENCE</scope>
</reference>
<gene>
    <name evidence="6" type="ORF">MNBD_ALPHA12-2316</name>
</gene>
<dbReference type="Pfam" id="PF00905">
    <property type="entry name" value="Transpeptidase"/>
    <property type="match status" value="1"/>
</dbReference>
<evidence type="ECO:0000256" key="2">
    <source>
        <dbReference type="ARBA" id="ARBA00023136"/>
    </source>
</evidence>
<dbReference type="SUPFAM" id="SSF56519">
    <property type="entry name" value="Penicillin binding protein dimerisation domain"/>
    <property type="match status" value="1"/>
</dbReference>
<dbReference type="GO" id="GO:0071555">
    <property type="term" value="P:cell wall organization"/>
    <property type="evidence" value="ECO:0007669"/>
    <property type="project" value="TreeGrafter"/>
</dbReference>
<dbReference type="InterPro" id="IPR012338">
    <property type="entry name" value="Beta-lactam/transpept-like"/>
</dbReference>
<name>A0A3B0TZD6_9ZZZZ</name>
<keyword evidence="6" id="KW-0328">Glycosyltransferase</keyword>
<feature type="transmembrane region" description="Helical" evidence="3">
    <location>
        <begin position="29"/>
        <end position="48"/>
    </location>
</feature>
<accession>A0A3B0TZD6</accession>
<dbReference type="Gene3D" id="3.90.1310.10">
    <property type="entry name" value="Penicillin-binding protein 2a (Domain 2)"/>
    <property type="match status" value="1"/>
</dbReference>
<keyword evidence="6" id="KW-0131">Cell cycle</keyword>
<dbReference type="AlphaFoldDB" id="A0A3B0TZD6"/>
<dbReference type="PANTHER" id="PTHR30627">
    <property type="entry name" value="PEPTIDOGLYCAN D,D-TRANSPEPTIDASE"/>
    <property type="match status" value="1"/>
</dbReference>
<dbReference type="InterPro" id="IPR001460">
    <property type="entry name" value="PCN-bd_Tpept"/>
</dbReference>
<evidence type="ECO:0000259" key="4">
    <source>
        <dbReference type="Pfam" id="PF00905"/>
    </source>
</evidence>
<keyword evidence="2 3" id="KW-0472">Membrane</keyword>
<dbReference type="InterPro" id="IPR050515">
    <property type="entry name" value="Beta-lactam/transpept"/>
</dbReference>
<dbReference type="GO" id="GO:0016757">
    <property type="term" value="F:glycosyltransferase activity"/>
    <property type="evidence" value="ECO:0007669"/>
    <property type="project" value="UniProtKB-KW"/>
</dbReference>
<keyword evidence="6" id="KW-0132">Cell division</keyword>
<dbReference type="Gene3D" id="3.30.450.330">
    <property type="match status" value="1"/>
</dbReference>
<keyword evidence="6" id="KW-0808">Transferase</keyword>
<organism evidence="6">
    <name type="scientific">hydrothermal vent metagenome</name>
    <dbReference type="NCBI Taxonomy" id="652676"/>
    <lineage>
        <taxon>unclassified sequences</taxon>
        <taxon>metagenomes</taxon>
        <taxon>ecological metagenomes</taxon>
    </lineage>
</organism>
<dbReference type="Gene3D" id="3.40.710.10">
    <property type="entry name" value="DD-peptidase/beta-lactamase superfamily"/>
    <property type="match status" value="1"/>
</dbReference>
<evidence type="ECO:0000256" key="3">
    <source>
        <dbReference type="SAM" id="Phobius"/>
    </source>
</evidence>
<feature type="domain" description="Penicillin-binding protein transpeptidase" evidence="4">
    <location>
        <begin position="243"/>
        <end position="526"/>
    </location>
</feature>